<protein>
    <submittedName>
        <fullName evidence="1">Uncharacterized protein</fullName>
    </submittedName>
</protein>
<accession>A0A7W9FRG5</accession>
<dbReference type="EMBL" id="JACHLJ010000001">
    <property type="protein sequence ID" value="MBB5770136.1"/>
    <property type="molecule type" value="Genomic_DNA"/>
</dbReference>
<comment type="caution">
    <text evidence="1">The sequence shown here is derived from an EMBL/GenBank/DDBJ whole genome shotgun (WGS) entry which is preliminary data.</text>
</comment>
<evidence type="ECO:0000313" key="2">
    <source>
        <dbReference type="Proteomes" id="UP000556201"/>
    </source>
</evidence>
<organism evidence="1 2">
    <name type="scientific">Brevundimonas vesicularis</name>
    <name type="common">Pseudomonas vesicularis</name>
    <dbReference type="NCBI Taxonomy" id="41276"/>
    <lineage>
        <taxon>Bacteria</taxon>
        <taxon>Pseudomonadati</taxon>
        <taxon>Pseudomonadota</taxon>
        <taxon>Alphaproteobacteria</taxon>
        <taxon>Caulobacterales</taxon>
        <taxon>Caulobacteraceae</taxon>
        <taxon>Brevundimonas</taxon>
    </lineage>
</organism>
<sequence length="90" mass="10091">MTARLNPGTNRRRGRNLFLWDEFDALPPPVRHTLNYALCNLGSRRARSNLMLGKSVAEVCAIERGVAAGIERREILSAYGPDHPFVSDRV</sequence>
<dbReference type="AlphaFoldDB" id="A0A7W9FRG5"/>
<dbReference type="RefSeq" id="WP_184277496.1">
    <property type="nucleotide sequence ID" value="NZ_JACHLJ010000001.1"/>
</dbReference>
<dbReference type="Proteomes" id="UP000556201">
    <property type="component" value="Unassembled WGS sequence"/>
</dbReference>
<evidence type="ECO:0000313" key="1">
    <source>
        <dbReference type="EMBL" id="MBB5770136.1"/>
    </source>
</evidence>
<reference evidence="1 2" key="1">
    <citation type="submission" date="2020-08" db="EMBL/GenBank/DDBJ databases">
        <title>Functional genomics of gut bacteria from endangered species of beetles.</title>
        <authorList>
            <person name="Carlos-Shanley C."/>
        </authorList>
    </citation>
    <scope>NUCLEOTIDE SEQUENCE [LARGE SCALE GENOMIC DNA]</scope>
    <source>
        <strain evidence="1 2">S00192</strain>
    </source>
</reference>
<gene>
    <name evidence="1" type="ORF">HNP47_000105</name>
</gene>
<name>A0A7W9FRG5_BREVE</name>
<proteinExistence type="predicted"/>